<dbReference type="PANTHER" id="PTHR37012">
    <property type="entry name" value="B-ZIP TRANSCRIPTION FACTOR (EUROFUNG)-RELATED"/>
    <property type="match status" value="1"/>
</dbReference>
<dbReference type="OrthoDB" id="4161589at2759"/>
<feature type="region of interest" description="Disordered" evidence="2">
    <location>
        <begin position="196"/>
        <end position="223"/>
    </location>
</feature>
<feature type="region of interest" description="Disordered" evidence="2">
    <location>
        <begin position="1"/>
        <end position="76"/>
    </location>
</feature>
<feature type="region of interest" description="Disordered" evidence="2">
    <location>
        <begin position="156"/>
        <end position="177"/>
    </location>
</feature>
<dbReference type="AlphaFoldDB" id="A0A6A7C4Z3"/>
<dbReference type="Pfam" id="PF11905">
    <property type="entry name" value="DUF3425"/>
    <property type="match status" value="1"/>
</dbReference>
<feature type="compositionally biased region" description="Basic and acidic residues" evidence="2">
    <location>
        <begin position="61"/>
        <end position="74"/>
    </location>
</feature>
<keyword evidence="4" id="KW-1185">Reference proteome</keyword>
<keyword evidence="1" id="KW-0175">Coiled coil</keyword>
<name>A0A6A7C4Z3_9PEZI</name>
<reference evidence="3" key="1">
    <citation type="journal article" date="2020" name="Stud. Mycol.">
        <title>101 Dothideomycetes genomes: a test case for predicting lifestyles and emergence of pathogens.</title>
        <authorList>
            <person name="Haridas S."/>
            <person name="Albert R."/>
            <person name="Binder M."/>
            <person name="Bloem J."/>
            <person name="Labutti K."/>
            <person name="Salamov A."/>
            <person name="Andreopoulos B."/>
            <person name="Baker S."/>
            <person name="Barry K."/>
            <person name="Bills G."/>
            <person name="Bluhm B."/>
            <person name="Cannon C."/>
            <person name="Castanera R."/>
            <person name="Culley D."/>
            <person name="Daum C."/>
            <person name="Ezra D."/>
            <person name="Gonzalez J."/>
            <person name="Henrissat B."/>
            <person name="Kuo A."/>
            <person name="Liang C."/>
            <person name="Lipzen A."/>
            <person name="Lutzoni F."/>
            <person name="Magnuson J."/>
            <person name="Mondo S."/>
            <person name="Nolan M."/>
            <person name="Ohm R."/>
            <person name="Pangilinan J."/>
            <person name="Park H.-J."/>
            <person name="Ramirez L."/>
            <person name="Alfaro M."/>
            <person name="Sun H."/>
            <person name="Tritt A."/>
            <person name="Yoshinaga Y."/>
            <person name="Zwiers L.-H."/>
            <person name="Turgeon B."/>
            <person name="Goodwin S."/>
            <person name="Spatafora J."/>
            <person name="Crous P."/>
            <person name="Grigoriev I."/>
        </authorList>
    </citation>
    <scope>NUCLEOTIDE SEQUENCE</scope>
    <source>
        <strain evidence="3">CBS 480.64</strain>
    </source>
</reference>
<proteinExistence type="predicted"/>
<evidence type="ECO:0000256" key="1">
    <source>
        <dbReference type="SAM" id="Coils"/>
    </source>
</evidence>
<gene>
    <name evidence="3" type="ORF">K470DRAFT_255839</name>
</gene>
<feature type="coiled-coil region" evidence="1">
    <location>
        <begin position="77"/>
        <end position="130"/>
    </location>
</feature>
<dbReference type="Proteomes" id="UP000799421">
    <property type="component" value="Unassembled WGS sequence"/>
</dbReference>
<dbReference type="EMBL" id="MU005965">
    <property type="protein sequence ID" value="KAF2862554.1"/>
    <property type="molecule type" value="Genomic_DNA"/>
</dbReference>
<evidence type="ECO:0000313" key="3">
    <source>
        <dbReference type="EMBL" id="KAF2862554.1"/>
    </source>
</evidence>
<evidence type="ECO:0000313" key="4">
    <source>
        <dbReference type="Proteomes" id="UP000799421"/>
    </source>
</evidence>
<protein>
    <recommendedName>
        <fullName evidence="5">BZIP domain-containing protein</fullName>
    </recommendedName>
</protein>
<feature type="region of interest" description="Disordered" evidence="2">
    <location>
        <begin position="477"/>
        <end position="500"/>
    </location>
</feature>
<organism evidence="3 4">
    <name type="scientific">Piedraia hortae CBS 480.64</name>
    <dbReference type="NCBI Taxonomy" id="1314780"/>
    <lineage>
        <taxon>Eukaryota</taxon>
        <taxon>Fungi</taxon>
        <taxon>Dikarya</taxon>
        <taxon>Ascomycota</taxon>
        <taxon>Pezizomycotina</taxon>
        <taxon>Dothideomycetes</taxon>
        <taxon>Dothideomycetidae</taxon>
        <taxon>Capnodiales</taxon>
        <taxon>Piedraiaceae</taxon>
        <taxon>Piedraia</taxon>
    </lineage>
</organism>
<dbReference type="CDD" id="cd14688">
    <property type="entry name" value="bZIP_YAP"/>
    <property type="match status" value="1"/>
</dbReference>
<evidence type="ECO:0008006" key="5">
    <source>
        <dbReference type="Google" id="ProtNLM"/>
    </source>
</evidence>
<feature type="non-terminal residue" evidence="3">
    <location>
        <position position="500"/>
    </location>
</feature>
<feature type="compositionally biased region" description="Low complexity" evidence="2">
    <location>
        <begin position="19"/>
        <end position="38"/>
    </location>
</feature>
<sequence>MQPSHQSLEDSQHDPYPVSAQQTAAAALSPSASDPATSQGRRKRPRAAPGSRGVANLNPEQLEKKRANDREAQRAIRKRTKATIEGLTNRIQELERQQPFQEIQRLTRERDQALQRCEALQQKLSELAQATSQVGPGGLNELAALTVQQVPMPAVSQAQPHSLERWSNGQTTAEQTQQYDPRLCQQQSAAPMAPVNAHVHDGGLSSPQPLRNNDVSQVGGAEQQANASSLVAIDGIAKGVMSTQSRPSPAIHAAAPPSSSLNPSPEFFRAALNPIWLRLPKSIPSENPFDVMLSDFIVRCRQEVSKGTPLHSVLGSHYPAFEALCGPEMPHRLHPLSAFLNDVLSQFASTSALPERAAILYLMFLVLRWHICPCEPCYVRLPAWARPTAEALQNEHPLWVDYIPWPSLRQRIMSEGTKNDVFSEYMKTLNVNWPYAPNHVFVVSNAQYNDAQVTINPVFEDHLRNLNHWSVKGELPSAVGSQSDSTAATNVESHSDVQNV</sequence>
<feature type="compositionally biased region" description="Polar residues" evidence="2">
    <location>
        <begin position="205"/>
        <end position="216"/>
    </location>
</feature>
<feature type="compositionally biased region" description="Polar residues" evidence="2">
    <location>
        <begin position="479"/>
        <end position="500"/>
    </location>
</feature>
<evidence type="ECO:0000256" key="2">
    <source>
        <dbReference type="SAM" id="MobiDB-lite"/>
    </source>
</evidence>
<dbReference type="InterPro" id="IPR021833">
    <property type="entry name" value="DUF3425"/>
</dbReference>
<accession>A0A6A7C4Z3</accession>